<feature type="region of interest" description="Disordered" evidence="1">
    <location>
        <begin position="129"/>
        <end position="168"/>
    </location>
</feature>
<keyword evidence="3" id="KW-1185">Reference proteome</keyword>
<proteinExistence type="predicted"/>
<protein>
    <submittedName>
        <fullName evidence="2">Retinal degeneration 3 like</fullName>
    </submittedName>
</protein>
<dbReference type="FunCoup" id="A0A7J8K1P6">
    <property type="interactions" value="6"/>
</dbReference>
<dbReference type="OrthoDB" id="9944259at2759"/>
<accession>A0A7J8K1P6</accession>
<evidence type="ECO:0000313" key="2">
    <source>
        <dbReference type="EMBL" id="KAF6502272.1"/>
    </source>
</evidence>
<reference evidence="2 3" key="1">
    <citation type="journal article" date="2020" name="Nature">
        <title>Six reference-quality genomes reveal evolution of bat adaptations.</title>
        <authorList>
            <person name="Jebb D."/>
            <person name="Huang Z."/>
            <person name="Pippel M."/>
            <person name="Hughes G.M."/>
            <person name="Lavrichenko K."/>
            <person name="Devanna P."/>
            <person name="Winkler S."/>
            <person name="Jermiin L.S."/>
            <person name="Skirmuntt E.C."/>
            <person name="Katzourakis A."/>
            <person name="Burkitt-Gray L."/>
            <person name="Ray D.A."/>
            <person name="Sullivan K.A.M."/>
            <person name="Roscito J.G."/>
            <person name="Kirilenko B.M."/>
            <person name="Davalos L.M."/>
            <person name="Corthals A.P."/>
            <person name="Power M.L."/>
            <person name="Jones G."/>
            <person name="Ransome R.D."/>
            <person name="Dechmann D.K.N."/>
            <person name="Locatelli A.G."/>
            <person name="Puechmaille S.J."/>
            <person name="Fedrigo O."/>
            <person name="Jarvis E.D."/>
            <person name="Hiller M."/>
            <person name="Vernes S.C."/>
            <person name="Myers E.W."/>
            <person name="Teeling E.C."/>
        </authorList>
    </citation>
    <scope>NUCLEOTIDE SEQUENCE [LARGE SCALE GENOMIC DNA]</scope>
    <source>
        <strain evidence="2">MMolMol1</strain>
        <tissue evidence="2">Muscle</tissue>
    </source>
</reference>
<dbReference type="EMBL" id="JACASF010000001">
    <property type="protein sequence ID" value="KAF6502272.1"/>
    <property type="molecule type" value="Genomic_DNA"/>
</dbReference>
<name>A0A7J8K1P6_MOLMO</name>
<dbReference type="InParanoid" id="A0A7J8K1P6"/>
<comment type="caution">
    <text evidence="2">The sequence shown here is derived from an EMBL/GenBank/DDBJ whole genome shotgun (WGS) entry which is preliminary data.</text>
</comment>
<organism evidence="2 3">
    <name type="scientific">Molossus molossus</name>
    <name type="common">Pallas' mastiff bat</name>
    <name type="synonym">Vespertilio molossus</name>
    <dbReference type="NCBI Taxonomy" id="27622"/>
    <lineage>
        <taxon>Eukaryota</taxon>
        <taxon>Metazoa</taxon>
        <taxon>Chordata</taxon>
        <taxon>Craniata</taxon>
        <taxon>Vertebrata</taxon>
        <taxon>Euteleostomi</taxon>
        <taxon>Mammalia</taxon>
        <taxon>Eutheria</taxon>
        <taxon>Laurasiatheria</taxon>
        <taxon>Chiroptera</taxon>
        <taxon>Yangochiroptera</taxon>
        <taxon>Molossidae</taxon>
        <taxon>Molossus</taxon>
    </lineage>
</organism>
<dbReference type="PANTHER" id="PTHR28489">
    <property type="entry name" value="RENTINAL DEGENERATION 3-LIKE"/>
    <property type="match status" value="1"/>
</dbReference>
<gene>
    <name evidence="2" type="ORF">HJG59_015449</name>
</gene>
<dbReference type="AlphaFoldDB" id="A0A7J8K1P6"/>
<dbReference type="InterPro" id="IPR028092">
    <property type="entry name" value="RD3"/>
</dbReference>
<dbReference type="PANTHER" id="PTHR28489:SF3">
    <property type="entry name" value="PROTEIN RD3-LIKE"/>
    <property type="match status" value="1"/>
</dbReference>
<evidence type="ECO:0000256" key="1">
    <source>
        <dbReference type="SAM" id="MobiDB-lite"/>
    </source>
</evidence>
<evidence type="ECO:0000313" key="3">
    <source>
        <dbReference type="Proteomes" id="UP000550707"/>
    </source>
</evidence>
<sequence length="198" mass="22860">MPLFGWMKWPKHSAYKPPHRPGSDAVAKTLLRELHWHLEEREALLQEIGSEQRGREAGVEYPRRRTYQNPHTTIPATEQRRLEALCSRVQPCQTGTILSRFREVLAENNVLPWEIIYIFKQVLEDALASPEKGGQPGRPNHPTCPEDSVQSSDKDEIPTVSSYVDRNTEHRLPAISRRTWNLPHYYPSSEGAGSRRRF</sequence>
<dbReference type="Proteomes" id="UP000550707">
    <property type="component" value="Unassembled WGS sequence"/>
</dbReference>
<dbReference type="Pfam" id="PF14473">
    <property type="entry name" value="RD3"/>
    <property type="match status" value="1"/>
</dbReference>